<dbReference type="VEuPathDB" id="FungiDB:HMPREF1541_01735"/>
<proteinExistence type="predicted"/>
<evidence type="ECO:0000256" key="2">
    <source>
        <dbReference type="SAM" id="Phobius"/>
    </source>
</evidence>
<dbReference type="OrthoDB" id="15108at2759"/>
<dbReference type="EMBL" id="KB822718">
    <property type="protein sequence ID" value="ETN42578.1"/>
    <property type="molecule type" value="Genomic_DNA"/>
</dbReference>
<gene>
    <name evidence="3" type="ORF">HMPREF1541_01735</name>
</gene>
<accession>W2S3G6</accession>
<dbReference type="HOGENOM" id="CLU_183941_2_0_1"/>
<dbReference type="Proteomes" id="UP000030752">
    <property type="component" value="Unassembled WGS sequence"/>
</dbReference>
<keyword evidence="2" id="KW-1133">Transmembrane helix</keyword>
<feature type="region of interest" description="Disordered" evidence="1">
    <location>
        <begin position="15"/>
        <end position="34"/>
    </location>
</feature>
<evidence type="ECO:0000313" key="4">
    <source>
        <dbReference type="Proteomes" id="UP000030752"/>
    </source>
</evidence>
<name>W2S3G6_CYPE1</name>
<dbReference type="RefSeq" id="XP_008714314.1">
    <property type="nucleotide sequence ID" value="XM_008716092.1"/>
</dbReference>
<reference evidence="3 4" key="1">
    <citation type="submission" date="2013-03" db="EMBL/GenBank/DDBJ databases">
        <title>The Genome Sequence of Phialophora europaea CBS 101466.</title>
        <authorList>
            <consortium name="The Broad Institute Genomics Platform"/>
            <person name="Cuomo C."/>
            <person name="de Hoog S."/>
            <person name="Gorbushina A."/>
            <person name="Walker B."/>
            <person name="Young S.K."/>
            <person name="Zeng Q."/>
            <person name="Gargeya S."/>
            <person name="Fitzgerald M."/>
            <person name="Haas B."/>
            <person name="Abouelleil A."/>
            <person name="Allen A.W."/>
            <person name="Alvarado L."/>
            <person name="Arachchi H.M."/>
            <person name="Berlin A.M."/>
            <person name="Chapman S.B."/>
            <person name="Gainer-Dewar J."/>
            <person name="Goldberg J."/>
            <person name="Griggs A."/>
            <person name="Gujja S."/>
            <person name="Hansen M."/>
            <person name="Howarth C."/>
            <person name="Imamovic A."/>
            <person name="Ireland A."/>
            <person name="Larimer J."/>
            <person name="McCowan C."/>
            <person name="Murphy C."/>
            <person name="Pearson M."/>
            <person name="Poon T.W."/>
            <person name="Priest M."/>
            <person name="Roberts A."/>
            <person name="Saif S."/>
            <person name="Shea T."/>
            <person name="Sisk P."/>
            <person name="Sykes S."/>
            <person name="Wortman J."/>
            <person name="Nusbaum C."/>
            <person name="Birren B."/>
        </authorList>
    </citation>
    <scope>NUCLEOTIDE SEQUENCE [LARGE SCALE GENOMIC DNA]</scope>
    <source>
        <strain evidence="3 4">CBS 101466</strain>
    </source>
</reference>
<feature type="compositionally biased region" description="Pro residues" evidence="1">
    <location>
        <begin position="22"/>
        <end position="33"/>
    </location>
</feature>
<feature type="transmembrane region" description="Helical" evidence="2">
    <location>
        <begin position="58"/>
        <end position="78"/>
    </location>
</feature>
<keyword evidence="2" id="KW-0472">Membrane</keyword>
<dbReference type="PANTHER" id="PTHR39476:SF1">
    <property type="entry name" value="NADH DEHYDROGENASE [UBIQUINONE] 1 BETA SUBCOMPLEX SUBUNIT 4"/>
    <property type="match status" value="1"/>
</dbReference>
<dbReference type="GeneID" id="19969074"/>
<evidence type="ECO:0000256" key="1">
    <source>
        <dbReference type="SAM" id="MobiDB-lite"/>
    </source>
</evidence>
<dbReference type="PANTHER" id="PTHR39476">
    <property type="entry name" value="NADH:UBIQUINONE OXIDOREDUCTASE 6.6KD SUBUNIT"/>
    <property type="match status" value="1"/>
</dbReference>
<keyword evidence="2" id="KW-0812">Transmembrane</keyword>
<evidence type="ECO:0000313" key="3">
    <source>
        <dbReference type="EMBL" id="ETN42578.1"/>
    </source>
</evidence>
<keyword evidence="4" id="KW-1185">Reference proteome</keyword>
<dbReference type="eggNOG" id="ENOG502S8RT">
    <property type="taxonomic scope" value="Eukaryota"/>
</dbReference>
<protein>
    <recommendedName>
        <fullName evidence="5">NADH-ubiquinone oxidoreductase B15 subunit</fullName>
    </recommendedName>
</protein>
<sequence>MAGPNAFRTDPAIQKYNGRAHPFPPAPTLPPTPQGLRKRLSNKHMKNRWKYFRWTPRVALVGFMYGVFVPSLFATVFYRTDGKWDMRGKLRGDTISEW</sequence>
<organism evidence="3 4">
    <name type="scientific">Cyphellophora europaea (strain CBS 101466)</name>
    <name type="common">Phialophora europaea</name>
    <dbReference type="NCBI Taxonomy" id="1220924"/>
    <lineage>
        <taxon>Eukaryota</taxon>
        <taxon>Fungi</taxon>
        <taxon>Dikarya</taxon>
        <taxon>Ascomycota</taxon>
        <taxon>Pezizomycotina</taxon>
        <taxon>Eurotiomycetes</taxon>
        <taxon>Chaetothyriomycetidae</taxon>
        <taxon>Chaetothyriales</taxon>
        <taxon>Cyphellophoraceae</taxon>
        <taxon>Cyphellophora</taxon>
    </lineage>
</organism>
<dbReference type="STRING" id="1220924.W2S3G6"/>
<dbReference type="InParanoid" id="W2S3G6"/>
<evidence type="ECO:0008006" key="5">
    <source>
        <dbReference type="Google" id="ProtNLM"/>
    </source>
</evidence>
<dbReference type="AlphaFoldDB" id="W2S3G6"/>